<keyword evidence="2" id="KW-1185">Reference proteome</keyword>
<dbReference type="PATRIC" id="fig|68170.10.peg.7348"/>
<proteinExistence type="predicted"/>
<dbReference type="EMBL" id="JYJG01000240">
    <property type="protein sequence ID" value="KJK44625.1"/>
    <property type="molecule type" value="Genomic_DNA"/>
</dbReference>
<dbReference type="SMART" id="SM00248">
    <property type="entry name" value="ANK"/>
    <property type="match status" value="2"/>
</dbReference>
<evidence type="ECO:0000313" key="2">
    <source>
        <dbReference type="Proteomes" id="UP000033393"/>
    </source>
</evidence>
<accession>A0A0F0GMS6</accession>
<name>A0A0F0GMS6_LENAE</name>
<comment type="caution">
    <text evidence="1">The sequence shown here is derived from an EMBL/GenBank/DDBJ whole genome shotgun (WGS) entry which is preliminary data.</text>
</comment>
<protein>
    <recommendedName>
        <fullName evidence="3">Ankyrin</fullName>
    </recommendedName>
</protein>
<dbReference type="InterPro" id="IPR002110">
    <property type="entry name" value="Ankyrin_rpt"/>
</dbReference>
<dbReference type="AlphaFoldDB" id="A0A0F0GMS6"/>
<evidence type="ECO:0008006" key="3">
    <source>
        <dbReference type="Google" id="ProtNLM"/>
    </source>
</evidence>
<organism evidence="1 2">
    <name type="scientific">Lentzea aerocolonigenes</name>
    <name type="common">Lechevalieria aerocolonigenes</name>
    <name type="synonym">Saccharothrix aerocolonigenes</name>
    <dbReference type="NCBI Taxonomy" id="68170"/>
    <lineage>
        <taxon>Bacteria</taxon>
        <taxon>Bacillati</taxon>
        <taxon>Actinomycetota</taxon>
        <taxon>Actinomycetes</taxon>
        <taxon>Pseudonocardiales</taxon>
        <taxon>Pseudonocardiaceae</taxon>
        <taxon>Lentzea</taxon>
    </lineage>
</organism>
<sequence>MQGWQGFSHSGWTDLTAVRARLAAGANPDSGTYRLPPLHFAAEFGSAVVVAELATRVRDVDAAGDGRTALWRAVHARKPGNVKALLVSGADPGRPMMSGWSPARLSLTTPYPIATSETLTAEEEATVAEHERLTTALDGLPDDDGFSIACVAGIDAAEVARRLEAYVVPEVPEVFDRWAEPFGGDTELAVGVTDVPGGCVLYQPWYFAAAAPDVVSSLSAGTVAYGMYANPKSGNQGSVHRDGEMLAWDLHPGGGPSEAGSAAEVLLEHLYAHQAVAYCCAYAGLRPENTKAFTEPDQWIVLPALSCGHA</sequence>
<dbReference type="Proteomes" id="UP000033393">
    <property type="component" value="Unassembled WGS sequence"/>
</dbReference>
<dbReference type="Pfam" id="PF00023">
    <property type="entry name" value="Ank"/>
    <property type="match status" value="1"/>
</dbReference>
<reference evidence="1 2" key="1">
    <citation type="submission" date="2015-02" db="EMBL/GenBank/DDBJ databases">
        <authorList>
            <person name="Ju K.-S."/>
            <person name="Doroghazi J.R."/>
            <person name="Metcalf W."/>
        </authorList>
    </citation>
    <scope>NUCLEOTIDE SEQUENCE [LARGE SCALE GENOMIC DNA]</scope>
    <source>
        <strain evidence="1 2">NRRL B-16140</strain>
    </source>
</reference>
<evidence type="ECO:0000313" key="1">
    <source>
        <dbReference type="EMBL" id="KJK44625.1"/>
    </source>
</evidence>
<gene>
    <name evidence="1" type="ORF">UK23_28880</name>
</gene>
<dbReference type="InterPro" id="IPR036770">
    <property type="entry name" value="Ankyrin_rpt-contain_sf"/>
</dbReference>
<dbReference type="SUPFAM" id="SSF48403">
    <property type="entry name" value="Ankyrin repeat"/>
    <property type="match status" value="1"/>
</dbReference>
<dbReference type="Gene3D" id="1.25.40.20">
    <property type="entry name" value="Ankyrin repeat-containing domain"/>
    <property type="match status" value="1"/>
</dbReference>